<dbReference type="NCBIfam" id="TIGR03672">
    <property type="entry name" value="rpl4p_arch"/>
    <property type="match status" value="1"/>
</dbReference>
<organism evidence="8 9">
    <name type="scientific">Candidatus Iainarchaeum sp</name>
    <dbReference type="NCBI Taxonomy" id="3101447"/>
    <lineage>
        <taxon>Archaea</taxon>
        <taxon>Candidatus Iainarchaeota</taxon>
        <taxon>Candidatus Iainarchaeia</taxon>
        <taxon>Candidatus Iainarchaeales</taxon>
        <taxon>Candidatus Iainarchaeaceae</taxon>
        <taxon>Candidatus Iainarchaeum</taxon>
    </lineage>
</organism>
<name>A0A8T4L620_9ARCH</name>
<evidence type="ECO:0000256" key="3">
    <source>
        <dbReference type="ARBA" id="ARBA00022884"/>
    </source>
</evidence>
<evidence type="ECO:0000256" key="1">
    <source>
        <dbReference type="ARBA" id="ARBA00010528"/>
    </source>
</evidence>
<sequence>MKCHVLGLDGKAGKALELPPIFESQVNTQLIKRAVLSSQSKAKQPKGKYLKAGLDNTAVYIGYRGLPGGEKSINTGHARLPRMKNRGSLMAGKVAGVSQAVGGHAAHPPKVESRIAEEMNKKERKKALASAIAATGNKSFVQIRGETSVSEVPLVISNEFEKLAKTKDVSNVLKSLKLWDEIESAKEKRTVRAGKQKSRGNKYKRRKSILIVVGKKAAAIKGCRNLEGVDVVEARNLSVELLAPGTKPGRLTLWTEDAVSQVGKIWGKE</sequence>
<dbReference type="GO" id="GO:1990904">
    <property type="term" value="C:ribonucleoprotein complex"/>
    <property type="evidence" value="ECO:0007669"/>
    <property type="project" value="UniProtKB-KW"/>
</dbReference>
<dbReference type="GO" id="GO:0019843">
    <property type="term" value="F:rRNA binding"/>
    <property type="evidence" value="ECO:0007669"/>
    <property type="project" value="UniProtKB-KW"/>
</dbReference>
<dbReference type="InterPro" id="IPR045240">
    <property type="entry name" value="Ribosomal_uL4_euk/arch"/>
</dbReference>
<dbReference type="Gene3D" id="3.40.1370.10">
    <property type="match status" value="1"/>
</dbReference>
<dbReference type="AlphaFoldDB" id="A0A8T4L620"/>
<gene>
    <name evidence="8" type="primary">rpl4p</name>
    <name evidence="8" type="ORF">J4215_05840</name>
</gene>
<accession>A0A8T4L620</accession>
<comment type="similarity">
    <text evidence="1">Belongs to the universal ribosomal protein uL4 family.</text>
</comment>
<proteinExistence type="inferred from homology"/>
<evidence type="ECO:0000256" key="4">
    <source>
        <dbReference type="ARBA" id="ARBA00022980"/>
    </source>
</evidence>
<evidence type="ECO:0000256" key="6">
    <source>
        <dbReference type="ARBA" id="ARBA00035462"/>
    </source>
</evidence>
<keyword evidence="4 8" id="KW-0689">Ribosomal protein</keyword>
<evidence type="ECO:0000256" key="7">
    <source>
        <dbReference type="NCBIfam" id="TIGR03672"/>
    </source>
</evidence>
<dbReference type="EMBL" id="JAGVWC010000012">
    <property type="protein sequence ID" value="MBS3062077.1"/>
    <property type="molecule type" value="Genomic_DNA"/>
</dbReference>
<evidence type="ECO:0000313" key="9">
    <source>
        <dbReference type="Proteomes" id="UP000675968"/>
    </source>
</evidence>
<dbReference type="GO" id="GO:0003735">
    <property type="term" value="F:structural constituent of ribosome"/>
    <property type="evidence" value="ECO:0007669"/>
    <property type="project" value="InterPro"/>
</dbReference>
<dbReference type="Proteomes" id="UP000675968">
    <property type="component" value="Unassembled WGS sequence"/>
</dbReference>
<evidence type="ECO:0000256" key="2">
    <source>
        <dbReference type="ARBA" id="ARBA00022730"/>
    </source>
</evidence>
<keyword evidence="3" id="KW-0694">RNA-binding</keyword>
<evidence type="ECO:0000313" key="8">
    <source>
        <dbReference type="EMBL" id="MBS3062077.1"/>
    </source>
</evidence>
<keyword evidence="2" id="KW-0699">rRNA-binding</keyword>
<reference evidence="8" key="1">
    <citation type="submission" date="2021-03" db="EMBL/GenBank/DDBJ databases">
        <authorList>
            <person name="Jaffe A."/>
        </authorList>
    </citation>
    <scope>NUCLEOTIDE SEQUENCE</scope>
    <source>
        <strain evidence="8">RIFCSPLOWO2_01_FULL_AR10_48_17</strain>
    </source>
</reference>
<keyword evidence="5" id="KW-0687">Ribonucleoprotein</keyword>
<dbReference type="GO" id="GO:0005840">
    <property type="term" value="C:ribosome"/>
    <property type="evidence" value="ECO:0007669"/>
    <property type="project" value="UniProtKB-KW"/>
</dbReference>
<protein>
    <recommendedName>
        <fullName evidence="6 7">50S ribosomal protein L4</fullName>
    </recommendedName>
</protein>
<reference evidence="8" key="2">
    <citation type="submission" date="2021-05" db="EMBL/GenBank/DDBJ databases">
        <title>Protein family content uncovers lineage relationships and bacterial pathway maintenance mechanisms in DPANN archaea.</title>
        <authorList>
            <person name="Castelle C.J."/>
            <person name="Meheust R."/>
            <person name="Jaffe A.L."/>
            <person name="Seitz K."/>
            <person name="Gong X."/>
            <person name="Baker B.J."/>
            <person name="Banfield J.F."/>
        </authorList>
    </citation>
    <scope>NUCLEOTIDE SEQUENCE</scope>
    <source>
        <strain evidence="8">RIFCSPLOWO2_01_FULL_AR10_48_17</strain>
    </source>
</reference>
<dbReference type="InterPro" id="IPR019970">
    <property type="entry name" value="Ribosomall_uL4-arc"/>
</dbReference>
<dbReference type="Pfam" id="PF00573">
    <property type="entry name" value="Ribosomal_L4"/>
    <property type="match status" value="1"/>
</dbReference>
<dbReference type="InterPro" id="IPR023574">
    <property type="entry name" value="Ribosomal_uL4_dom_sf"/>
</dbReference>
<dbReference type="GO" id="GO:0006412">
    <property type="term" value="P:translation"/>
    <property type="evidence" value="ECO:0007669"/>
    <property type="project" value="InterPro"/>
</dbReference>
<dbReference type="SUPFAM" id="SSF52166">
    <property type="entry name" value="Ribosomal protein L4"/>
    <property type="match status" value="1"/>
</dbReference>
<dbReference type="InterPro" id="IPR002136">
    <property type="entry name" value="Ribosomal_uL4"/>
</dbReference>
<dbReference type="PANTHER" id="PTHR19431">
    <property type="entry name" value="60S RIBOSOMAL PROTEIN L4"/>
    <property type="match status" value="1"/>
</dbReference>
<evidence type="ECO:0000256" key="5">
    <source>
        <dbReference type="ARBA" id="ARBA00023274"/>
    </source>
</evidence>
<comment type="caution">
    <text evidence="8">The sequence shown here is derived from an EMBL/GenBank/DDBJ whole genome shotgun (WGS) entry which is preliminary data.</text>
</comment>